<proteinExistence type="predicted"/>
<protein>
    <submittedName>
        <fullName evidence="3">Helix-turn-helix transcriptional regulator</fullName>
    </submittedName>
</protein>
<evidence type="ECO:0000256" key="1">
    <source>
        <dbReference type="SAM" id="MobiDB-lite"/>
    </source>
</evidence>
<dbReference type="KEGG" id="spzr:G5C33_07550"/>
<gene>
    <name evidence="3" type="ORF">G5C33_07550</name>
</gene>
<dbReference type="EMBL" id="CP049109">
    <property type="protein sequence ID" value="QIG81828.1"/>
    <property type="molecule type" value="Genomic_DNA"/>
</dbReference>
<feature type="domain" description="HTH cro/C1-type" evidence="2">
    <location>
        <begin position="48"/>
        <end position="77"/>
    </location>
</feature>
<dbReference type="Proteomes" id="UP000501568">
    <property type="component" value="Chromosome"/>
</dbReference>
<evidence type="ECO:0000313" key="4">
    <source>
        <dbReference type="Proteomes" id="UP000501568"/>
    </source>
</evidence>
<feature type="compositionally biased region" description="Pro residues" evidence="1">
    <location>
        <begin position="232"/>
        <end position="242"/>
    </location>
</feature>
<name>A0A6G6YAU9_9SPHN</name>
<dbReference type="PROSITE" id="PS50943">
    <property type="entry name" value="HTH_CROC1"/>
    <property type="match status" value="1"/>
</dbReference>
<sequence length="367" mass="39409">MVTAAHIPIDLYRAVVFPNRMRELRRSRGYPKLLPLSASIPDIPYIRLSKIERGEVIARAEELRAIGAALGVAPVELLIDIGAPDFDIARWAEPFRDSSDVDLAEERFAVLLGAAVRALRSQDAALTIAAIERDHGLPPVNLSRLENAQKTFPRWNAAVRQALYSLFGVRDEAALRARVVDRYERGELDDFLADVSSSEERLARSRERIAQLREAVTDGSALGGTRPDRTAPPRPAPPPAAAPPAAAVAGIPVYSGNLPGGLIAPERTSERASTPTAVGPDAFAVRTTRAVLGPGLPVHTLLVADPARSPAPGGIVLLREEAGWRLLAVESNRDGGMTGFSLNPDYEIALDDCDPARLAPVVSATFQ</sequence>
<dbReference type="SMART" id="SM00530">
    <property type="entry name" value="HTH_XRE"/>
    <property type="match status" value="1"/>
</dbReference>
<evidence type="ECO:0000313" key="3">
    <source>
        <dbReference type="EMBL" id="QIG81828.1"/>
    </source>
</evidence>
<dbReference type="AlphaFoldDB" id="A0A6G6YAU9"/>
<dbReference type="CDD" id="cd00093">
    <property type="entry name" value="HTH_XRE"/>
    <property type="match status" value="1"/>
</dbReference>
<organism evidence="3 4">
    <name type="scientific">Stakelama tenebrarum</name>
    <dbReference type="NCBI Taxonomy" id="2711215"/>
    <lineage>
        <taxon>Bacteria</taxon>
        <taxon>Pseudomonadati</taxon>
        <taxon>Pseudomonadota</taxon>
        <taxon>Alphaproteobacteria</taxon>
        <taxon>Sphingomonadales</taxon>
        <taxon>Sphingomonadaceae</taxon>
        <taxon>Stakelama</taxon>
    </lineage>
</organism>
<evidence type="ECO:0000259" key="2">
    <source>
        <dbReference type="PROSITE" id="PS50943"/>
    </source>
</evidence>
<dbReference type="SUPFAM" id="SSF47413">
    <property type="entry name" value="lambda repressor-like DNA-binding domains"/>
    <property type="match status" value="1"/>
</dbReference>
<dbReference type="InterPro" id="IPR001387">
    <property type="entry name" value="Cro/C1-type_HTH"/>
</dbReference>
<keyword evidence="4" id="KW-1185">Reference proteome</keyword>
<accession>A0A6G6YAU9</accession>
<dbReference type="InterPro" id="IPR010982">
    <property type="entry name" value="Lambda_DNA-bd_dom_sf"/>
</dbReference>
<feature type="region of interest" description="Disordered" evidence="1">
    <location>
        <begin position="214"/>
        <end position="244"/>
    </location>
</feature>
<dbReference type="GO" id="GO:0003677">
    <property type="term" value="F:DNA binding"/>
    <property type="evidence" value="ECO:0007669"/>
    <property type="project" value="InterPro"/>
</dbReference>
<reference evidence="3 4" key="1">
    <citation type="submission" date="2020-02" db="EMBL/GenBank/DDBJ databases">
        <authorList>
            <person name="Zheng R.K."/>
            <person name="Sun C.M."/>
        </authorList>
    </citation>
    <scope>NUCLEOTIDE SEQUENCE [LARGE SCALE GENOMIC DNA]</scope>
    <source>
        <strain evidence="4">zrk23</strain>
    </source>
</reference>